<feature type="domain" description="PepSY" evidence="2">
    <location>
        <begin position="64"/>
        <end position="111"/>
    </location>
</feature>
<dbReference type="Pfam" id="PF03413">
    <property type="entry name" value="PepSY"/>
    <property type="match status" value="2"/>
</dbReference>
<dbReference type="Gene3D" id="3.10.450.40">
    <property type="match status" value="2"/>
</dbReference>
<feature type="domain" description="PepSY" evidence="2">
    <location>
        <begin position="142"/>
        <end position="195"/>
    </location>
</feature>
<evidence type="ECO:0000313" key="3">
    <source>
        <dbReference type="EMBL" id="SNY80057.1"/>
    </source>
</evidence>
<dbReference type="InterPro" id="IPR025711">
    <property type="entry name" value="PepSY"/>
</dbReference>
<dbReference type="STRING" id="1379680.GCA_001612615_01249"/>
<dbReference type="PROSITE" id="PS51257">
    <property type="entry name" value="PROKAR_LIPOPROTEIN"/>
    <property type="match status" value="1"/>
</dbReference>
<dbReference type="AlphaFoldDB" id="A0A285L7M5"/>
<evidence type="ECO:0000313" key="4">
    <source>
        <dbReference type="Proteomes" id="UP000219565"/>
    </source>
</evidence>
<protein>
    <submittedName>
        <fullName evidence="3">Uncharacterized membrane protein YkoI</fullName>
    </submittedName>
</protein>
<feature type="region of interest" description="Disordered" evidence="1">
    <location>
        <begin position="25"/>
        <end position="59"/>
    </location>
</feature>
<accession>A0A285L7M5</accession>
<dbReference type="Proteomes" id="UP000219565">
    <property type="component" value="Unassembled WGS sequence"/>
</dbReference>
<dbReference type="EMBL" id="OBEG01000001">
    <property type="protein sequence ID" value="SNY80057.1"/>
    <property type="molecule type" value="Genomic_DNA"/>
</dbReference>
<proteinExistence type="predicted"/>
<gene>
    <name evidence="3" type="ORF">SAMN04244553_1809</name>
</gene>
<name>A0A285L7M5_9NOCA</name>
<organism evidence="3 4">
    <name type="scientific">Nocardia amikacinitolerans</name>
    <dbReference type="NCBI Taxonomy" id="756689"/>
    <lineage>
        <taxon>Bacteria</taxon>
        <taxon>Bacillati</taxon>
        <taxon>Actinomycetota</taxon>
        <taxon>Actinomycetes</taxon>
        <taxon>Mycobacteriales</taxon>
        <taxon>Nocardiaceae</taxon>
        <taxon>Nocardia</taxon>
    </lineage>
</organism>
<evidence type="ECO:0000259" key="2">
    <source>
        <dbReference type="Pfam" id="PF03413"/>
    </source>
</evidence>
<dbReference type="OrthoDB" id="4558827at2"/>
<dbReference type="RefSeq" id="WP_097244389.1">
    <property type="nucleotide sequence ID" value="NZ_JAMTCV010000006.1"/>
</dbReference>
<feature type="compositionally biased region" description="Low complexity" evidence="1">
    <location>
        <begin position="29"/>
        <end position="52"/>
    </location>
</feature>
<keyword evidence="4" id="KW-1185">Reference proteome</keyword>
<reference evidence="4" key="1">
    <citation type="submission" date="2017-09" db="EMBL/GenBank/DDBJ databases">
        <authorList>
            <person name="Varghese N."/>
            <person name="Submissions S."/>
        </authorList>
    </citation>
    <scope>NUCLEOTIDE SEQUENCE [LARGE SCALE GENOMIC DNA]</scope>
    <source>
        <strain evidence="4">DSM 45537</strain>
    </source>
</reference>
<sequence length="199" mass="20566">MRRWRQIAGAGVAVCALGLTGCGDDDADTGPTASPTTPIATPATTTTPDSASQQSVETASISAAQRALRTAADAVPNGRAFDVEIETSNGKQVFDVKVASDGNEVKVLVDQLGEQVVAQSRSDEPSDDVAKVESATFDAGRALEAAAEREPGAKLVEMELDTNRDGLLIWQVELVRANGSEVEVDVDARTGAVVGIGQG</sequence>
<evidence type="ECO:0000256" key="1">
    <source>
        <dbReference type="SAM" id="MobiDB-lite"/>
    </source>
</evidence>